<feature type="domain" description="ABC transmembrane type-1" evidence="8">
    <location>
        <begin position="96"/>
        <end position="297"/>
    </location>
</feature>
<feature type="transmembrane region" description="Helical" evidence="7">
    <location>
        <begin position="9"/>
        <end position="30"/>
    </location>
</feature>
<dbReference type="RefSeq" id="WP_066863993.1">
    <property type="nucleotide sequence ID" value="NZ_CABKVV010000013.1"/>
</dbReference>
<accession>A0ABT1S2W8</accession>
<keyword evidence="10" id="KW-1185">Reference proteome</keyword>
<dbReference type="PANTHER" id="PTHR43163:SF6">
    <property type="entry name" value="DIPEPTIDE TRANSPORT SYSTEM PERMEASE PROTEIN DPPB-RELATED"/>
    <property type="match status" value="1"/>
</dbReference>
<dbReference type="EMBL" id="JANFZH010000043">
    <property type="protein sequence ID" value="MCQ4841276.1"/>
    <property type="molecule type" value="Genomic_DNA"/>
</dbReference>
<dbReference type="CDD" id="cd06261">
    <property type="entry name" value="TM_PBP2"/>
    <property type="match status" value="1"/>
</dbReference>
<protein>
    <submittedName>
        <fullName evidence="9">ABC transporter permease</fullName>
    </submittedName>
</protein>
<evidence type="ECO:0000313" key="9">
    <source>
        <dbReference type="EMBL" id="MCQ4841276.1"/>
    </source>
</evidence>
<dbReference type="InterPro" id="IPR045621">
    <property type="entry name" value="BPD_transp_1_N"/>
</dbReference>
<organism evidence="9 10">
    <name type="scientific">Neglectibacter timonensis</name>
    <dbReference type="NCBI Taxonomy" id="1776382"/>
    <lineage>
        <taxon>Bacteria</taxon>
        <taxon>Bacillati</taxon>
        <taxon>Bacillota</taxon>
        <taxon>Clostridia</taxon>
        <taxon>Eubacteriales</taxon>
        <taxon>Oscillospiraceae</taxon>
        <taxon>Neglectibacter</taxon>
    </lineage>
</organism>
<dbReference type="Pfam" id="PF19300">
    <property type="entry name" value="BPD_transp_1_N"/>
    <property type="match status" value="1"/>
</dbReference>
<keyword evidence="3" id="KW-1003">Cell membrane</keyword>
<dbReference type="PROSITE" id="PS50928">
    <property type="entry name" value="ABC_TM1"/>
    <property type="match status" value="1"/>
</dbReference>
<sequence>MYKYILKRLLWMIPIILAVTIVIFTIMYFVPGDIAKIILGTNASDEAYAALRERLGLNDPYFIRLLNYLKDVFLHFNFGESVVDGTSVTSALISRFPATLILAFTSILMSIAFGIPLGIVAAQHNGKWQDTTSMFIALLGISMPGFWLGLMLVLLFSLHLHWLPSTGIGTWQHWILPVITNGFGGIAATARMARSSVLEVIEADYVTTARAKGVSERNILTRHILPNSMIPVVTSLGGSFGMQMAGTIVIENLFSIPGIGQYTVNAIGSRDYYAVQGSVIMLAIVFSVVMLLVDIIYAYIDPRIKAQFEGQSKKRRVKSGVK</sequence>
<evidence type="ECO:0000256" key="7">
    <source>
        <dbReference type="RuleBase" id="RU363032"/>
    </source>
</evidence>
<reference evidence="9 10" key="1">
    <citation type="submission" date="2022-06" db="EMBL/GenBank/DDBJ databases">
        <title>Isolation of gut microbiota from human fecal samples.</title>
        <authorList>
            <person name="Pamer E.G."/>
            <person name="Barat B."/>
            <person name="Waligurski E."/>
            <person name="Medina S."/>
            <person name="Paddock L."/>
            <person name="Mostad J."/>
        </authorList>
    </citation>
    <scope>NUCLEOTIDE SEQUENCE [LARGE SCALE GENOMIC DNA]</scope>
    <source>
        <strain evidence="9 10">DFI.9.73</strain>
    </source>
</reference>
<keyword evidence="4 7" id="KW-0812">Transmembrane</keyword>
<evidence type="ECO:0000259" key="8">
    <source>
        <dbReference type="PROSITE" id="PS50928"/>
    </source>
</evidence>
<dbReference type="SUPFAM" id="SSF161098">
    <property type="entry name" value="MetI-like"/>
    <property type="match status" value="1"/>
</dbReference>
<evidence type="ECO:0000256" key="5">
    <source>
        <dbReference type="ARBA" id="ARBA00022989"/>
    </source>
</evidence>
<evidence type="ECO:0000256" key="3">
    <source>
        <dbReference type="ARBA" id="ARBA00022475"/>
    </source>
</evidence>
<evidence type="ECO:0000256" key="1">
    <source>
        <dbReference type="ARBA" id="ARBA00004651"/>
    </source>
</evidence>
<comment type="similarity">
    <text evidence="7">Belongs to the binding-protein-dependent transport system permease family.</text>
</comment>
<dbReference type="InterPro" id="IPR000515">
    <property type="entry name" value="MetI-like"/>
</dbReference>
<feature type="transmembrane region" description="Helical" evidence="7">
    <location>
        <begin position="100"/>
        <end position="122"/>
    </location>
</feature>
<feature type="transmembrane region" description="Helical" evidence="7">
    <location>
        <begin position="171"/>
        <end position="190"/>
    </location>
</feature>
<proteinExistence type="inferred from homology"/>
<name>A0ABT1S2W8_9FIRM</name>
<keyword evidence="5 7" id="KW-1133">Transmembrane helix</keyword>
<gene>
    <name evidence="9" type="ORF">NE695_15280</name>
</gene>
<dbReference type="InterPro" id="IPR035906">
    <property type="entry name" value="MetI-like_sf"/>
</dbReference>
<comment type="caution">
    <text evidence="9">The sequence shown here is derived from an EMBL/GenBank/DDBJ whole genome shotgun (WGS) entry which is preliminary data.</text>
</comment>
<feature type="transmembrane region" description="Helical" evidence="7">
    <location>
        <begin position="134"/>
        <end position="159"/>
    </location>
</feature>
<evidence type="ECO:0000256" key="2">
    <source>
        <dbReference type="ARBA" id="ARBA00022448"/>
    </source>
</evidence>
<dbReference type="GeneID" id="90532467"/>
<dbReference type="Pfam" id="PF00528">
    <property type="entry name" value="BPD_transp_1"/>
    <property type="match status" value="1"/>
</dbReference>
<comment type="subcellular location">
    <subcellularLocation>
        <location evidence="1 7">Cell membrane</location>
        <topology evidence="1 7">Multi-pass membrane protein</topology>
    </subcellularLocation>
</comment>
<feature type="transmembrane region" description="Helical" evidence="7">
    <location>
        <begin position="279"/>
        <end position="300"/>
    </location>
</feature>
<dbReference type="PANTHER" id="PTHR43163">
    <property type="entry name" value="DIPEPTIDE TRANSPORT SYSTEM PERMEASE PROTEIN DPPB-RELATED"/>
    <property type="match status" value="1"/>
</dbReference>
<dbReference type="Gene3D" id="1.10.3720.10">
    <property type="entry name" value="MetI-like"/>
    <property type="match status" value="1"/>
</dbReference>
<evidence type="ECO:0000256" key="6">
    <source>
        <dbReference type="ARBA" id="ARBA00023136"/>
    </source>
</evidence>
<keyword evidence="6 7" id="KW-0472">Membrane</keyword>
<evidence type="ECO:0000256" key="4">
    <source>
        <dbReference type="ARBA" id="ARBA00022692"/>
    </source>
</evidence>
<dbReference type="Proteomes" id="UP001524473">
    <property type="component" value="Unassembled WGS sequence"/>
</dbReference>
<keyword evidence="2 7" id="KW-0813">Transport</keyword>
<evidence type="ECO:0000313" key="10">
    <source>
        <dbReference type="Proteomes" id="UP001524473"/>
    </source>
</evidence>